<sequence>MLRLEGFEGPLDLLLDLARAQKVDLGNISILALVDQYLVIIEGARRIRLELAADWLVMAAWLAWLKSRLLVPQGVEEAEDTEQLAGNLAERLVELQAVRRAAQWLGNRPQLGFDVFARGAPEDLTETDRSGLRLDLPGLLRGYISALRRGVSQRHYTPRPMIFWSVQDALKRLGRLMGQMPDWTELSSFLPDDPAAEPLGRRAALASTLLAGLEMARGGAIALRQEELFGPIMVKRGAETPEADQPPPEEVPPEH</sequence>
<feature type="compositionally biased region" description="Pro residues" evidence="2">
    <location>
        <begin position="244"/>
        <end position="255"/>
    </location>
</feature>
<dbReference type="Pfam" id="PF02616">
    <property type="entry name" value="SMC_ScpA"/>
    <property type="match status" value="1"/>
</dbReference>
<reference evidence="3" key="1">
    <citation type="journal article" date="2021" name="Microorganisms">
        <title>Acidisoma silvae sp. nov. and Acidisomacellulosilytica sp. nov., Two Acidophilic Bacteria Isolated from Decaying Wood, Hydrolyzing Cellulose and Producing Poly-3-hydroxybutyrate.</title>
        <authorList>
            <person name="Mieszkin S."/>
            <person name="Pouder E."/>
            <person name="Uroz S."/>
            <person name="Simon-Colin C."/>
            <person name="Alain K."/>
        </authorList>
    </citation>
    <scope>NUCLEOTIDE SEQUENCE</scope>
    <source>
        <strain evidence="3">HW T2.11</strain>
    </source>
</reference>
<gene>
    <name evidence="3" type="ORF">ASILVAE211_06305</name>
</gene>
<dbReference type="Proteomes" id="UP000708298">
    <property type="component" value="Unassembled WGS sequence"/>
</dbReference>
<organism evidence="3 4">
    <name type="scientific">Acidisoma silvae</name>
    <dbReference type="NCBI Taxonomy" id="2802396"/>
    <lineage>
        <taxon>Bacteria</taxon>
        <taxon>Pseudomonadati</taxon>
        <taxon>Pseudomonadota</taxon>
        <taxon>Alphaproteobacteria</taxon>
        <taxon>Acetobacterales</taxon>
        <taxon>Acidocellaceae</taxon>
        <taxon>Acidisoma</taxon>
    </lineage>
</organism>
<dbReference type="EMBL" id="JAESVB010000002">
    <property type="protein sequence ID" value="MCB8874787.1"/>
    <property type="molecule type" value="Genomic_DNA"/>
</dbReference>
<name>A0A964DY66_9PROT</name>
<feature type="region of interest" description="Disordered" evidence="2">
    <location>
        <begin position="235"/>
        <end position="255"/>
    </location>
</feature>
<protein>
    <recommendedName>
        <fullName evidence="1">Segregation and condensation protein A</fullName>
    </recommendedName>
</protein>
<dbReference type="InterPro" id="IPR003768">
    <property type="entry name" value="ScpA"/>
</dbReference>
<dbReference type="PANTHER" id="PTHR33969:SF2">
    <property type="entry name" value="SEGREGATION AND CONDENSATION PROTEIN A"/>
    <property type="match status" value="1"/>
</dbReference>
<comment type="caution">
    <text evidence="3">The sequence shown here is derived from an EMBL/GenBank/DDBJ whole genome shotgun (WGS) entry which is preliminary data.</text>
</comment>
<evidence type="ECO:0000256" key="2">
    <source>
        <dbReference type="SAM" id="MobiDB-lite"/>
    </source>
</evidence>
<evidence type="ECO:0000256" key="1">
    <source>
        <dbReference type="ARBA" id="ARBA00044777"/>
    </source>
</evidence>
<evidence type="ECO:0000313" key="3">
    <source>
        <dbReference type="EMBL" id="MCB8874787.1"/>
    </source>
</evidence>
<dbReference type="Gene3D" id="6.10.250.2410">
    <property type="match status" value="1"/>
</dbReference>
<dbReference type="PANTHER" id="PTHR33969">
    <property type="entry name" value="SEGREGATION AND CONDENSATION PROTEIN A"/>
    <property type="match status" value="1"/>
</dbReference>
<keyword evidence="4" id="KW-1185">Reference proteome</keyword>
<proteinExistence type="predicted"/>
<dbReference type="AlphaFoldDB" id="A0A964DY66"/>
<dbReference type="RefSeq" id="WP_227320757.1">
    <property type="nucleotide sequence ID" value="NZ_JAESVB010000002.1"/>
</dbReference>
<accession>A0A964DY66</accession>
<reference evidence="3" key="2">
    <citation type="submission" date="2021-01" db="EMBL/GenBank/DDBJ databases">
        <authorList>
            <person name="Mieszkin S."/>
            <person name="Pouder E."/>
            <person name="Alain K."/>
        </authorList>
    </citation>
    <scope>NUCLEOTIDE SEQUENCE</scope>
    <source>
        <strain evidence="3">HW T2.11</strain>
    </source>
</reference>
<evidence type="ECO:0000313" key="4">
    <source>
        <dbReference type="Proteomes" id="UP000708298"/>
    </source>
</evidence>